<keyword evidence="2" id="KW-0732">Signal</keyword>
<sequence>MRKIICGTVLCTSITLAGMAHAAETARMSANTIRQATVSTQSSGPASARPEIVVWILLAIFFIAALAMTGGSSGAMMSHYYVASDEALKTDIKRVGTSEQGFGIYEFRYKGQPQRLRGAMAQDVMRLRPEAVRRHENGYLMVDYGQIDVRPALID</sequence>
<evidence type="ECO:0000256" key="2">
    <source>
        <dbReference type="SAM" id="SignalP"/>
    </source>
</evidence>
<reference evidence="4 5" key="1">
    <citation type="submission" date="2024-09" db="EMBL/GenBank/DDBJ databases">
        <authorList>
            <person name="Sun Q."/>
            <person name="Mori K."/>
        </authorList>
    </citation>
    <scope>NUCLEOTIDE SEQUENCE [LARGE SCALE GENOMIC DNA]</scope>
    <source>
        <strain evidence="4 5">CECT 9424</strain>
    </source>
</reference>
<protein>
    <submittedName>
        <fullName evidence="4">Tail fiber domain-containing protein</fullName>
    </submittedName>
</protein>
<dbReference type="Proteomes" id="UP001589670">
    <property type="component" value="Unassembled WGS sequence"/>
</dbReference>
<keyword evidence="1" id="KW-0812">Transmembrane</keyword>
<keyword evidence="1" id="KW-1133">Transmembrane helix</keyword>
<proteinExistence type="predicted"/>
<evidence type="ECO:0000313" key="5">
    <source>
        <dbReference type="Proteomes" id="UP001589670"/>
    </source>
</evidence>
<feature type="chain" id="PRO_5045140137" evidence="2">
    <location>
        <begin position="23"/>
        <end position="155"/>
    </location>
</feature>
<dbReference type="EMBL" id="JBHMEC010000011">
    <property type="protein sequence ID" value="MFB9149607.1"/>
    <property type="molecule type" value="Genomic_DNA"/>
</dbReference>
<dbReference type="InterPro" id="IPR030392">
    <property type="entry name" value="S74_ICA"/>
</dbReference>
<dbReference type="Pfam" id="PF13884">
    <property type="entry name" value="Peptidase_S74"/>
    <property type="match status" value="1"/>
</dbReference>
<dbReference type="RefSeq" id="WP_377068683.1">
    <property type="nucleotide sequence ID" value="NZ_JBHMEC010000011.1"/>
</dbReference>
<keyword evidence="1" id="KW-0472">Membrane</keyword>
<evidence type="ECO:0000259" key="3">
    <source>
        <dbReference type="Pfam" id="PF13884"/>
    </source>
</evidence>
<accession>A0ABV5HYX6</accession>
<evidence type="ECO:0000313" key="4">
    <source>
        <dbReference type="EMBL" id="MFB9149607.1"/>
    </source>
</evidence>
<keyword evidence="5" id="KW-1185">Reference proteome</keyword>
<name>A0ABV5HYX6_9RHOB</name>
<evidence type="ECO:0000256" key="1">
    <source>
        <dbReference type="SAM" id="Phobius"/>
    </source>
</evidence>
<feature type="domain" description="Peptidase S74" evidence="3">
    <location>
        <begin position="84"/>
        <end position="133"/>
    </location>
</feature>
<organism evidence="4 5">
    <name type="scientific">Roseovarius ramblicola</name>
    <dbReference type="NCBI Taxonomy" id="2022336"/>
    <lineage>
        <taxon>Bacteria</taxon>
        <taxon>Pseudomonadati</taxon>
        <taxon>Pseudomonadota</taxon>
        <taxon>Alphaproteobacteria</taxon>
        <taxon>Rhodobacterales</taxon>
        <taxon>Roseobacteraceae</taxon>
        <taxon>Roseovarius</taxon>
    </lineage>
</organism>
<feature type="signal peptide" evidence="2">
    <location>
        <begin position="1"/>
        <end position="22"/>
    </location>
</feature>
<comment type="caution">
    <text evidence="4">The sequence shown here is derived from an EMBL/GenBank/DDBJ whole genome shotgun (WGS) entry which is preliminary data.</text>
</comment>
<gene>
    <name evidence="4" type="ORF">ACFFU4_07590</name>
</gene>
<feature type="transmembrane region" description="Helical" evidence="1">
    <location>
        <begin position="52"/>
        <end position="71"/>
    </location>
</feature>